<dbReference type="NCBIfam" id="TIGR01297">
    <property type="entry name" value="CDF"/>
    <property type="match status" value="1"/>
</dbReference>
<dbReference type="Pfam" id="PF01545">
    <property type="entry name" value="Cation_efflux"/>
    <property type="match status" value="1"/>
</dbReference>
<dbReference type="InterPro" id="IPR036837">
    <property type="entry name" value="Cation_efflux_CTD_sf"/>
</dbReference>
<feature type="transmembrane region" description="Helical" evidence="8">
    <location>
        <begin position="21"/>
        <end position="47"/>
    </location>
</feature>
<feature type="domain" description="Cation efflux protein transmembrane" evidence="9">
    <location>
        <begin position="25"/>
        <end position="214"/>
    </location>
</feature>
<feature type="transmembrane region" description="Helical" evidence="8">
    <location>
        <begin position="89"/>
        <end position="108"/>
    </location>
</feature>
<keyword evidence="14" id="KW-1185">Reference proteome</keyword>
<keyword evidence="7 8" id="KW-0472">Membrane</keyword>
<comment type="similarity">
    <text evidence="2">Belongs to the cation diffusion facilitator (CDF) transporter (TC 2.A.4) family. SLC30A subfamily.</text>
</comment>
<dbReference type="AlphaFoldDB" id="A0A1N7A813"/>
<dbReference type="InterPro" id="IPR050681">
    <property type="entry name" value="CDF/SLC30A"/>
</dbReference>
<evidence type="ECO:0000259" key="10">
    <source>
        <dbReference type="Pfam" id="PF16916"/>
    </source>
</evidence>
<proteinExistence type="inferred from homology"/>
<evidence type="ECO:0000256" key="2">
    <source>
        <dbReference type="ARBA" id="ARBA00008873"/>
    </source>
</evidence>
<protein>
    <submittedName>
        <fullName evidence="11">Cation transporter</fullName>
    </submittedName>
    <submittedName>
        <fullName evidence="12">Cobalt-zinc-cadmium efflux system protein</fullName>
    </submittedName>
</protein>
<keyword evidence="3" id="KW-0813">Transport</keyword>
<evidence type="ECO:0000256" key="6">
    <source>
        <dbReference type="ARBA" id="ARBA00023065"/>
    </source>
</evidence>
<reference evidence="12 13" key="1">
    <citation type="submission" date="2017-01" db="EMBL/GenBank/DDBJ databases">
        <authorList>
            <person name="Mah S.A."/>
            <person name="Swanson W.J."/>
            <person name="Moy G.W."/>
            <person name="Vacquier V.D."/>
        </authorList>
    </citation>
    <scope>NUCLEOTIDE SEQUENCE [LARGE SCALE GENOMIC DNA]</scope>
    <source>
        <strain evidence="12 13">NIO-1016</strain>
    </source>
</reference>
<feature type="transmembrane region" description="Helical" evidence="8">
    <location>
        <begin position="156"/>
        <end position="183"/>
    </location>
</feature>
<dbReference type="SUPFAM" id="SSF160240">
    <property type="entry name" value="Cation efflux protein cytoplasmic domain-like"/>
    <property type="match status" value="1"/>
</dbReference>
<reference evidence="14" key="2">
    <citation type="submission" date="2017-03" db="EMBL/GenBank/DDBJ databases">
        <title>Bacillus sp. V-88(T) DSM27956, whole genome shotgun sequencing project.</title>
        <authorList>
            <person name="Dastager S.G."/>
            <person name="Neurgaonkar P.S."/>
            <person name="Dharne M.S."/>
        </authorList>
    </citation>
    <scope>NUCLEOTIDE SEQUENCE [LARGE SCALE GENOMIC DNA]</scope>
    <source>
        <strain evidence="14">DSM 25145</strain>
    </source>
</reference>
<dbReference type="Gene3D" id="1.20.1510.10">
    <property type="entry name" value="Cation efflux protein transmembrane domain"/>
    <property type="match status" value="1"/>
</dbReference>
<dbReference type="RefSeq" id="WP_045851252.1">
    <property type="nucleotide sequence ID" value="NZ_FTLX01000007.1"/>
</dbReference>
<evidence type="ECO:0000256" key="1">
    <source>
        <dbReference type="ARBA" id="ARBA00004141"/>
    </source>
</evidence>
<evidence type="ECO:0000256" key="7">
    <source>
        <dbReference type="ARBA" id="ARBA00023136"/>
    </source>
</evidence>
<dbReference type="EMBL" id="FTLX01000007">
    <property type="protein sequence ID" value="SIR35168.1"/>
    <property type="molecule type" value="Genomic_DNA"/>
</dbReference>
<organism evidence="12 13">
    <name type="scientific">Domibacillus enclensis</name>
    <dbReference type="NCBI Taxonomy" id="1017273"/>
    <lineage>
        <taxon>Bacteria</taxon>
        <taxon>Bacillati</taxon>
        <taxon>Bacillota</taxon>
        <taxon>Bacilli</taxon>
        <taxon>Bacillales</taxon>
        <taxon>Bacillaceae</taxon>
        <taxon>Domibacillus</taxon>
    </lineage>
</organism>
<feature type="domain" description="Cation efflux protein cytoplasmic" evidence="10">
    <location>
        <begin position="221"/>
        <end position="292"/>
    </location>
</feature>
<dbReference type="PANTHER" id="PTHR11562:SF17">
    <property type="entry name" value="RE54080P-RELATED"/>
    <property type="match status" value="1"/>
</dbReference>
<dbReference type="InterPro" id="IPR058533">
    <property type="entry name" value="Cation_efflux_TM"/>
</dbReference>
<gene>
    <name evidence="11" type="ORF">B1B05_14430</name>
    <name evidence="12" type="ORF">SAMN05443094_107103</name>
</gene>
<evidence type="ECO:0000259" key="9">
    <source>
        <dbReference type="Pfam" id="PF01545"/>
    </source>
</evidence>
<dbReference type="PANTHER" id="PTHR11562">
    <property type="entry name" value="CATION EFFLUX PROTEIN/ ZINC TRANSPORTER"/>
    <property type="match status" value="1"/>
</dbReference>
<keyword evidence="5 8" id="KW-1133">Transmembrane helix</keyword>
<reference evidence="11" key="3">
    <citation type="submission" date="2017-03" db="EMBL/GenBank/DDBJ databases">
        <authorList>
            <person name="Dastager S.G."/>
            <person name="Neurgaonkar P.S."/>
            <person name="Dharne M.S."/>
        </authorList>
    </citation>
    <scope>NUCLEOTIDE SEQUENCE</scope>
    <source>
        <strain evidence="11">DSM 25145</strain>
    </source>
</reference>
<dbReference type="SUPFAM" id="SSF161111">
    <property type="entry name" value="Cation efflux protein transmembrane domain-like"/>
    <property type="match status" value="1"/>
</dbReference>
<keyword evidence="4 8" id="KW-0812">Transmembrane</keyword>
<evidence type="ECO:0000313" key="11">
    <source>
        <dbReference type="EMBL" id="OXS75729.1"/>
    </source>
</evidence>
<dbReference type="GO" id="GO:0005886">
    <property type="term" value="C:plasma membrane"/>
    <property type="evidence" value="ECO:0007669"/>
    <property type="project" value="TreeGrafter"/>
</dbReference>
<dbReference type="OrthoDB" id="9809646at2"/>
<comment type="subcellular location">
    <subcellularLocation>
        <location evidence="1">Membrane</location>
        <topology evidence="1">Multi-pass membrane protein</topology>
    </subcellularLocation>
</comment>
<dbReference type="GO" id="GO:0005385">
    <property type="term" value="F:zinc ion transmembrane transporter activity"/>
    <property type="evidence" value="ECO:0007669"/>
    <property type="project" value="TreeGrafter"/>
</dbReference>
<dbReference type="Proteomes" id="UP000186385">
    <property type="component" value="Unassembled WGS sequence"/>
</dbReference>
<evidence type="ECO:0000256" key="8">
    <source>
        <dbReference type="SAM" id="Phobius"/>
    </source>
</evidence>
<evidence type="ECO:0000313" key="14">
    <source>
        <dbReference type="Proteomes" id="UP000215545"/>
    </source>
</evidence>
<dbReference type="STRING" id="1017273.SAMN05443094_107103"/>
<evidence type="ECO:0000313" key="13">
    <source>
        <dbReference type="Proteomes" id="UP000186385"/>
    </source>
</evidence>
<dbReference type="Pfam" id="PF16916">
    <property type="entry name" value="ZT_dimer"/>
    <property type="match status" value="1"/>
</dbReference>
<keyword evidence="6" id="KW-0406">Ion transport</keyword>
<dbReference type="EMBL" id="MWSK01000007">
    <property type="protein sequence ID" value="OXS75729.1"/>
    <property type="molecule type" value="Genomic_DNA"/>
</dbReference>
<evidence type="ECO:0000256" key="4">
    <source>
        <dbReference type="ARBA" id="ARBA00022692"/>
    </source>
</evidence>
<feature type="transmembrane region" description="Helical" evidence="8">
    <location>
        <begin position="189"/>
        <end position="206"/>
    </location>
</feature>
<name>A0A1N7A813_9BACI</name>
<feature type="transmembrane region" description="Helical" evidence="8">
    <location>
        <begin position="120"/>
        <end position="144"/>
    </location>
</feature>
<evidence type="ECO:0000256" key="5">
    <source>
        <dbReference type="ARBA" id="ARBA00022989"/>
    </source>
</evidence>
<evidence type="ECO:0000313" key="12">
    <source>
        <dbReference type="EMBL" id="SIR35168.1"/>
    </source>
</evidence>
<evidence type="ECO:0000256" key="3">
    <source>
        <dbReference type="ARBA" id="ARBA00022448"/>
    </source>
</evidence>
<accession>A0A1N7A813</accession>
<dbReference type="InterPro" id="IPR027470">
    <property type="entry name" value="Cation_efflux_CTD"/>
</dbReference>
<dbReference type="InterPro" id="IPR002524">
    <property type="entry name" value="Cation_efflux"/>
</dbReference>
<dbReference type="Proteomes" id="UP000215545">
    <property type="component" value="Unassembled WGS sequence"/>
</dbReference>
<dbReference type="InterPro" id="IPR027469">
    <property type="entry name" value="Cation_efflux_TMD_sf"/>
</dbReference>
<sequence>MGHSHSHDHGHHHHGSSNKTALKWAFFLITFFMVVEVIGGVLTNSLALLSDAGHMLSDSAALGLSYVAITIGQRAASSKKTFGYKRFEILAAFINGLTLMAISLYIFFEAYQRLMDPPEVVSTGMLVISSLGLVVNIAAAFILMKGDKDENLNVRSAFLHVLGDMLGSVGAIGAALLILFFGWYMADPIASIIVAVLIIISGFRVTRDSFHILMEGAPIHLDTQEVKDKLLSLEEVKQVHDLHVWSITSDFPAVSCHLVVDNEENDQLVLSRAKKLLHDEFELHHVTIQIDKEGTTGCESCN</sequence>